<dbReference type="Pfam" id="PF07823">
    <property type="entry name" value="CPDase"/>
    <property type="match status" value="1"/>
</dbReference>
<dbReference type="InterPro" id="IPR012386">
    <property type="entry name" value="Cyclic-nucl_3Pdiesterase"/>
</dbReference>
<dbReference type="GeneID" id="43590635"/>
<dbReference type="GO" id="GO:0009187">
    <property type="term" value="P:cyclic nucleotide metabolic process"/>
    <property type="evidence" value="ECO:0007669"/>
    <property type="project" value="TreeGrafter"/>
</dbReference>
<dbReference type="SUPFAM" id="SSF55144">
    <property type="entry name" value="LigT-like"/>
    <property type="match status" value="1"/>
</dbReference>
<sequence length="194" mass="21271">MSSGAASSTALKADHNLSGYALWIVPSESQTPSYQSLISHLASLEPSSPSFNPHITLLHPIPLSTPLDEIHSTLRQAIDRASTKSGSMTDKPLTLGKAQSGEKYYQSVLAPVEPTPSLLALREEVQSAFRLTGLKEYFPHLSLLYGDLTKERRDELALIANEKGFEKEVEVKEVVIVRSVGSAEEWKTVGREKL</sequence>
<evidence type="ECO:0000313" key="2">
    <source>
        <dbReference type="Proteomes" id="UP000322225"/>
    </source>
</evidence>
<gene>
    <name evidence="1" type="ORF">CI109_101284</name>
</gene>
<proteinExistence type="predicted"/>
<dbReference type="RefSeq" id="XP_031859312.1">
    <property type="nucleotide sequence ID" value="XM_032006477.1"/>
</dbReference>
<keyword evidence="2" id="KW-1185">Reference proteome</keyword>
<dbReference type="PANTHER" id="PTHR28141:SF1">
    <property type="entry name" value="2',3'-CYCLIC-NUCLEOTIDE 3'-PHOSPHODIESTERASE"/>
    <property type="match status" value="1"/>
</dbReference>
<evidence type="ECO:0000313" key="1">
    <source>
        <dbReference type="EMBL" id="WWD16852.1"/>
    </source>
</evidence>
<reference evidence="1" key="1">
    <citation type="submission" date="2017-08" db="EMBL/GenBank/DDBJ databases">
        <authorList>
            <person name="Cuomo C."/>
            <person name="Billmyre B."/>
            <person name="Heitman J."/>
        </authorList>
    </citation>
    <scope>NUCLEOTIDE SEQUENCE</scope>
    <source>
        <strain evidence="1">CBS 12478</strain>
    </source>
</reference>
<dbReference type="EMBL" id="CP144052">
    <property type="protein sequence ID" value="WWD16852.1"/>
    <property type="molecule type" value="Genomic_DNA"/>
</dbReference>
<dbReference type="Proteomes" id="UP000322225">
    <property type="component" value="Chromosome 2"/>
</dbReference>
<organism evidence="1 2">
    <name type="scientific">Kwoniella shandongensis</name>
    <dbReference type="NCBI Taxonomy" id="1734106"/>
    <lineage>
        <taxon>Eukaryota</taxon>
        <taxon>Fungi</taxon>
        <taxon>Dikarya</taxon>
        <taxon>Basidiomycota</taxon>
        <taxon>Agaricomycotina</taxon>
        <taxon>Tremellomycetes</taxon>
        <taxon>Tremellales</taxon>
        <taxon>Cryptococcaceae</taxon>
        <taxon>Kwoniella</taxon>
    </lineage>
</organism>
<dbReference type="PANTHER" id="PTHR28141">
    <property type="entry name" value="2',3'-CYCLIC-NUCLEOTIDE 3'-PHOSPHODIESTERASE"/>
    <property type="match status" value="1"/>
</dbReference>
<dbReference type="KEGG" id="ksn:43590635"/>
<dbReference type="AlphaFoldDB" id="A0A5M6BU60"/>
<dbReference type="Gene3D" id="3.90.1140.10">
    <property type="entry name" value="Cyclic phosphodiesterase"/>
    <property type="match status" value="1"/>
</dbReference>
<dbReference type="InterPro" id="IPR009097">
    <property type="entry name" value="Cyclic_Pdiesterase"/>
</dbReference>
<accession>A0A5M6BU60</accession>
<dbReference type="OrthoDB" id="514292at2759"/>
<name>A0A5M6BU60_9TREE</name>
<protein>
    <submittedName>
        <fullName evidence="1">Uncharacterized protein</fullName>
    </submittedName>
</protein>
<dbReference type="GO" id="GO:0004113">
    <property type="term" value="F:2',3'-cyclic-nucleotide 3'-phosphodiesterase activity"/>
    <property type="evidence" value="ECO:0007669"/>
    <property type="project" value="TreeGrafter"/>
</dbReference>
<reference evidence="1" key="2">
    <citation type="submission" date="2024-01" db="EMBL/GenBank/DDBJ databases">
        <title>Comparative genomics of Cryptococcus and Kwoniella reveals pathogenesis evolution and contrasting modes of karyotype evolution via chromosome fusion or intercentromeric recombination.</title>
        <authorList>
            <person name="Coelho M.A."/>
            <person name="David-Palma M."/>
            <person name="Shea T."/>
            <person name="Bowers K."/>
            <person name="McGinley-Smith S."/>
            <person name="Mohammad A.W."/>
            <person name="Gnirke A."/>
            <person name="Yurkov A.M."/>
            <person name="Nowrousian M."/>
            <person name="Sun S."/>
            <person name="Cuomo C.A."/>
            <person name="Heitman J."/>
        </authorList>
    </citation>
    <scope>NUCLEOTIDE SEQUENCE</scope>
    <source>
        <strain evidence="1">CBS 12478</strain>
    </source>
</reference>